<proteinExistence type="predicted"/>
<dbReference type="Proteomes" id="UP000288805">
    <property type="component" value="Unassembled WGS sequence"/>
</dbReference>
<organism evidence="2 3">
    <name type="scientific">Vitis vinifera</name>
    <name type="common">Grape</name>
    <dbReference type="NCBI Taxonomy" id="29760"/>
    <lineage>
        <taxon>Eukaryota</taxon>
        <taxon>Viridiplantae</taxon>
        <taxon>Streptophyta</taxon>
        <taxon>Embryophyta</taxon>
        <taxon>Tracheophyta</taxon>
        <taxon>Spermatophyta</taxon>
        <taxon>Magnoliopsida</taxon>
        <taxon>eudicotyledons</taxon>
        <taxon>Gunneridae</taxon>
        <taxon>Pentapetalae</taxon>
        <taxon>rosids</taxon>
        <taxon>Vitales</taxon>
        <taxon>Vitaceae</taxon>
        <taxon>Viteae</taxon>
        <taxon>Vitis</taxon>
    </lineage>
</organism>
<accession>A0A438BP10</accession>
<name>A0A438BP10_VITVI</name>
<feature type="region of interest" description="Disordered" evidence="1">
    <location>
        <begin position="182"/>
        <end position="217"/>
    </location>
</feature>
<evidence type="ECO:0000313" key="3">
    <source>
        <dbReference type="Proteomes" id="UP000288805"/>
    </source>
</evidence>
<dbReference type="EMBL" id="QGNW01002688">
    <property type="protein sequence ID" value="RVW12679.1"/>
    <property type="molecule type" value="Genomic_DNA"/>
</dbReference>
<sequence length="263" mass="28468">MASLRDAILGLGQRIDRHQAPPILIQGTTPRDSSTPPPSPPSGPTMQPDYTVPSPPPPPVQSALLSFACQTLRDTLGLDAPVFTCSCIVLLCAGIVHVSRRELEALRQRQDGIVTSFISRCREKITHIIDRSSECDQISMIMCSLQPCYARHLMGFPQTDFGSLVQAFYGIEEGISRGLWVDSSPSNSKGKKSGSGPRPLDVGTIGMMGHRSSRRPQTQRAYLSAFVATTSIRYTGILEATHAVSISIKHGRGQLDNSHSLGC</sequence>
<comment type="caution">
    <text evidence="2">The sequence shown here is derived from an EMBL/GenBank/DDBJ whole genome shotgun (WGS) entry which is preliminary data.</text>
</comment>
<dbReference type="AlphaFoldDB" id="A0A438BP10"/>
<evidence type="ECO:0000313" key="2">
    <source>
        <dbReference type="EMBL" id="RVW12679.1"/>
    </source>
</evidence>
<feature type="compositionally biased region" description="Low complexity" evidence="1">
    <location>
        <begin position="183"/>
        <end position="199"/>
    </location>
</feature>
<reference evidence="2 3" key="1">
    <citation type="journal article" date="2018" name="PLoS Genet.">
        <title>Population sequencing reveals clonal diversity and ancestral inbreeding in the grapevine cultivar Chardonnay.</title>
        <authorList>
            <person name="Roach M.J."/>
            <person name="Johnson D.L."/>
            <person name="Bohlmann J."/>
            <person name="van Vuuren H.J."/>
            <person name="Jones S.J."/>
            <person name="Pretorius I.S."/>
            <person name="Schmidt S.A."/>
            <person name="Borneman A.R."/>
        </authorList>
    </citation>
    <scope>NUCLEOTIDE SEQUENCE [LARGE SCALE GENOMIC DNA]</scope>
    <source>
        <strain evidence="3">cv. Chardonnay</strain>
        <tissue evidence="2">Leaf</tissue>
    </source>
</reference>
<gene>
    <name evidence="2" type="ORF">CK203_113885</name>
</gene>
<evidence type="ECO:0000256" key="1">
    <source>
        <dbReference type="SAM" id="MobiDB-lite"/>
    </source>
</evidence>
<protein>
    <submittedName>
        <fullName evidence="2">Uncharacterized protein</fullName>
    </submittedName>
</protein>
<feature type="region of interest" description="Disordered" evidence="1">
    <location>
        <begin position="19"/>
        <end position="58"/>
    </location>
</feature>